<dbReference type="OrthoDB" id="2045557at2"/>
<feature type="domain" description="TadE-like" evidence="2">
    <location>
        <begin position="7"/>
        <end position="45"/>
    </location>
</feature>
<proteinExistence type="predicted"/>
<gene>
    <name evidence="3" type="ORF">SAMN02745136_04080</name>
</gene>
<accession>A0A1M6XV47</accession>
<dbReference type="STRING" id="1121322.SAMN02745136_04080"/>
<dbReference type="Proteomes" id="UP000184386">
    <property type="component" value="Unassembled WGS sequence"/>
</dbReference>
<dbReference type="AlphaFoldDB" id="A0A1M6XV47"/>
<keyword evidence="4" id="KW-1185">Reference proteome</keyword>
<keyword evidence="1" id="KW-0812">Transmembrane</keyword>
<sequence length="191" mass="21793">MKKKQEGSYTLEAAILFPMILFIITALLYTCFLFHDKAAIEGAVHHTVLEGEKTVKKSMDPVSEAINYESYIKEGILRLLYDNREEEASLKTLLQNIITGKVWIAHISNVTVEIKKNEANVCVNYGFDMPIRGIWEFFKSGGTEFSYKEIKSFDNNEEFIRVFQIARDSGEELPGADSILNMLQKSIKVLQ</sequence>
<evidence type="ECO:0000256" key="1">
    <source>
        <dbReference type="SAM" id="Phobius"/>
    </source>
</evidence>
<reference evidence="3 4" key="1">
    <citation type="submission" date="2016-11" db="EMBL/GenBank/DDBJ databases">
        <authorList>
            <person name="Jaros S."/>
            <person name="Januszkiewicz K."/>
            <person name="Wedrychowicz H."/>
        </authorList>
    </citation>
    <scope>NUCLEOTIDE SEQUENCE [LARGE SCALE GENOMIC DNA]</scope>
    <source>
        <strain evidence="3 4">DSM 15929</strain>
    </source>
</reference>
<evidence type="ECO:0000259" key="2">
    <source>
        <dbReference type="Pfam" id="PF07811"/>
    </source>
</evidence>
<dbReference type="Pfam" id="PF07811">
    <property type="entry name" value="TadE"/>
    <property type="match status" value="1"/>
</dbReference>
<dbReference type="RefSeq" id="WP_073278711.1">
    <property type="nucleotide sequence ID" value="NZ_FRAC01000023.1"/>
</dbReference>
<evidence type="ECO:0000313" key="4">
    <source>
        <dbReference type="Proteomes" id="UP000184386"/>
    </source>
</evidence>
<dbReference type="InterPro" id="IPR012495">
    <property type="entry name" value="TadE-like_dom"/>
</dbReference>
<evidence type="ECO:0000313" key="3">
    <source>
        <dbReference type="EMBL" id="SHL09834.1"/>
    </source>
</evidence>
<keyword evidence="1" id="KW-0472">Membrane</keyword>
<name>A0A1M6XV47_9FIRM</name>
<organism evidence="3 4">
    <name type="scientific">Anaerocolumna jejuensis DSM 15929</name>
    <dbReference type="NCBI Taxonomy" id="1121322"/>
    <lineage>
        <taxon>Bacteria</taxon>
        <taxon>Bacillati</taxon>
        <taxon>Bacillota</taxon>
        <taxon>Clostridia</taxon>
        <taxon>Lachnospirales</taxon>
        <taxon>Lachnospiraceae</taxon>
        <taxon>Anaerocolumna</taxon>
    </lineage>
</organism>
<feature type="transmembrane region" description="Helical" evidence="1">
    <location>
        <begin position="12"/>
        <end position="35"/>
    </location>
</feature>
<dbReference type="EMBL" id="FRAC01000023">
    <property type="protein sequence ID" value="SHL09834.1"/>
    <property type="molecule type" value="Genomic_DNA"/>
</dbReference>
<protein>
    <submittedName>
        <fullName evidence="3">TadE-like protein</fullName>
    </submittedName>
</protein>
<keyword evidence="1" id="KW-1133">Transmembrane helix</keyword>